<keyword evidence="2" id="KW-1185">Reference proteome</keyword>
<name>A0A9D4RK28_DREPO</name>
<proteinExistence type="predicted"/>
<reference evidence="1" key="1">
    <citation type="journal article" date="2019" name="bioRxiv">
        <title>The Genome of the Zebra Mussel, Dreissena polymorpha: A Resource for Invasive Species Research.</title>
        <authorList>
            <person name="McCartney M.A."/>
            <person name="Auch B."/>
            <person name="Kono T."/>
            <person name="Mallez S."/>
            <person name="Zhang Y."/>
            <person name="Obille A."/>
            <person name="Becker A."/>
            <person name="Abrahante J.E."/>
            <person name="Garbe J."/>
            <person name="Badalamenti J.P."/>
            <person name="Herman A."/>
            <person name="Mangelson H."/>
            <person name="Liachko I."/>
            <person name="Sullivan S."/>
            <person name="Sone E.D."/>
            <person name="Koren S."/>
            <person name="Silverstein K.A.T."/>
            <person name="Beckman K.B."/>
            <person name="Gohl D.M."/>
        </authorList>
    </citation>
    <scope>NUCLEOTIDE SEQUENCE</scope>
    <source>
        <strain evidence="1">Duluth1</strain>
        <tissue evidence="1">Whole animal</tissue>
    </source>
</reference>
<evidence type="ECO:0000313" key="1">
    <source>
        <dbReference type="EMBL" id="KAH3871214.1"/>
    </source>
</evidence>
<reference evidence="1" key="2">
    <citation type="submission" date="2020-11" db="EMBL/GenBank/DDBJ databases">
        <authorList>
            <person name="McCartney M.A."/>
            <person name="Auch B."/>
            <person name="Kono T."/>
            <person name="Mallez S."/>
            <person name="Becker A."/>
            <person name="Gohl D.M."/>
            <person name="Silverstein K.A.T."/>
            <person name="Koren S."/>
            <person name="Bechman K.B."/>
            <person name="Herman A."/>
            <person name="Abrahante J.E."/>
            <person name="Garbe J."/>
        </authorList>
    </citation>
    <scope>NUCLEOTIDE SEQUENCE</scope>
    <source>
        <strain evidence="1">Duluth1</strain>
        <tissue evidence="1">Whole animal</tissue>
    </source>
</reference>
<gene>
    <name evidence="1" type="ORF">DPMN_034408</name>
</gene>
<sequence>MHEIIKEVVICVCYIFLVLLLAYTNRDPNSYNQYVTYNNIFNKGELARATIGEGKAFDQVMSLST</sequence>
<comment type="caution">
    <text evidence="1">The sequence shown here is derived from an EMBL/GenBank/DDBJ whole genome shotgun (WGS) entry which is preliminary data.</text>
</comment>
<organism evidence="1 2">
    <name type="scientific">Dreissena polymorpha</name>
    <name type="common">Zebra mussel</name>
    <name type="synonym">Mytilus polymorpha</name>
    <dbReference type="NCBI Taxonomy" id="45954"/>
    <lineage>
        <taxon>Eukaryota</taxon>
        <taxon>Metazoa</taxon>
        <taxon>Spiralia</taxon>
        <taxon>Lophotrochozoa</taxon>
        <taxon>Mollusca</taxon>
        <taxon>Bivalvia</taxon>
        <taxon>Autobranchia</taxon>
        <taxon>Heteroconchia</taxon>
        <taxon>Euheterodonta</taxon>
        <taxon>Imparidentia</taxon>
        <taxon>Neoheterodontei</taxon>
        <taxon>Myida</taxon>
        <taxon>Dreissenoidea</taxon>
        <taxon>Dreissenidae</taxon>
        <taxon>Dreissena</taxon>
    </lineage>
</organism>
<accession>A0A9D4RK28</accession>
<dbReference type="EMBL" id="JAIWYP010000002">
    <property type="protein sequence ID" value="KAH3871214.1"/>
    <property type="molecule type" value="Genomic_DNA"/>
</dbReference>
<dbReference type="Proteomes" id="UP000828390">
    <property type="component" value="Unassembled WGS sequence"/>
</dbReference>
<protein>
    <submittedName>
        <fullName evidence="1">Uncharacterized protein</fullName>
    </submittedName>
</protein>
<evidence type="ECO:0000313" key="2">
    <source>
        <dbReference type="Proteomes" id="UP000828390"/>
    </source>
</evidence>
<dbReference type="AlphaFoldDB" id="A0A9D4RK28"/>